<dbReference type="GeneID" id="76198494"/>
<feature type="transmembrane region" description="Helical" evidence="1">
    <location>
        <begin position="6"/>
        <end position="27"/>
    </location>
</feature>
<evidence type="ECO:0000313" key="3">
    <source>
        <dbReference type="Proteomes" id="UP001596417"/>
    </source>
</evidence>
<dbReference type="AlphaFoldDB" id="A0ABD5YHV6"/>
<sequence length="103" mass="11698">MTGLVDLMRVVLGINLVLLASLGYVWANNAWKFRSKHTIGLFVFALLLFADNGLSFYFFVFHDVLTGWITDPTLVPPIAQYAMLSVRVLELCGLLFLTWVTWD</sequence>
<gene>
    <name evidence="2" type="ORF">ACFQL7_03075</name>
</gene>
<feature type="transmembrane region" description="Helical" evidence="1">
    <location>
        <begin position="81"/>
        <end position="102"/>
    </location>
</feature>
<keyword evidence="1" id="KW-0472">Membrane</keyword>
<keyword evidence="1" id="KW-1133">Transmembrane helix</keyword>
<dbReference type="RefSeq" id="WP_248904635.1">
    <property type="nucleotide sequence ID" value="NZ_CP109979.1"/>
</dbReference>
<organism evidence="2 3">
    <name type="scientific">Halocatena marina</name>
    <dbReference type="NCBI Taxonomy" id="2934937"/>
    <lineage>
        <taxon>Archaea</taxon>
        <taxon>Methanobacteriati</taxon>
        <taxon>Methanobacteriota</taxon>
        <taxon>Stenosarchaea group</taxon>
        <taxon>Halobacteria</taxon>
        <taxon>Halobacteriales</taxon>
        <taxon>Natronomonadaceae</taxon>
        <taxon>Halocatena</taxon>
    </lineage>
</organism>
<feature type="transmembrane region" description="Helical" evidence="1">
    <location>
        <begin position="39"/>
        <end position="61"/>
    </location>
</feature>
<evidence type="ECO:0000313" key="2">
    <source>
        <dbReference type="EMBL" id="MFC7188924.1"/>
    </source>
</evidence>
<dbReference type="Proteomes" id="UP001596417">
    <property type="component" value="Unassembled WGS sequence"/>
</dbReference>
<evidence type="ECO:0000256" key="1">
    <source>
        <dbReference type="SAM" id="Phobius"/>
    </source>
</evidence>
<dbReference type="InterPro" id="IPR058349">
    <property type="entry name" value="DUF8036"/>
</dbReference>
<reference evidence="2 3" key="1">
    <citation type="journal article" date="2019" name="Int. J. Syst. Evol. Microbiol.">
        <title>The Global Catalogue of Microorganisms (GCM) 10K type strain sequencing project: providing services to taxonomists for standard genome sequencing and annotation.</title>
        <authorList>
            <consortium name="The Broad Institute Genomics Platform"/>
            <consortium name="The Broad Institute Genome Sequencing Center for Infectious Disease"/>
            <person name="Wu L."/>
            <person name="Ma J."/>
        </authorList>
    </citation>
    <scope>NUCLEOTIDE SEQUENCE [LARGE SCALE GENOMIC DNA]</scope>
    <source>
        <strain evidence="2 3">RDMS1</strain>
    </source>
</reference>
<proteinExistence type="predicted"/>
<name>A0ABD5YHV6_9EURY</name>
<dbReference type="EMBL" id="JBHTAX010000001">
    <property type="protein sequence ID" value="MFC7188924.1"/>
    <property type="molecule type" value="Genomic_DNA"/>
</dbReference>
<keyword evidence="1" id="KW-0812">Transmembrane</keyword>
<accession>A0ABD5YHV6</accession>
<comment type="caution">
    <text evidence="2">The sequence shown here is derived from an EMBL/GenBank/DDBJ whole genome shotgun (WGS) entry which is preliminary data.</text>
</comment>
<protein>
    <submittedName>
        <fullName evidence="2">Uncharacterized protein</fullName>
    </submittedName>
</protein>
<dbReference type="Pfam" id="PF26119">
    <property type="entry name" value="DUF8036"/>
    <property type="match status" value="1"/>
</dbReference>
<keyword evidence="3" id="KW-1185">Reference proteome</keyword>